<feature type="transmembrane region" description="Helical" evidence="3">
    <location>
        <begin position="9"/>
        <end position="32"/>
    </location>
</feature>
<organism evidence="4 5">
    <name type="scientific">Aeromicrobium phoceense</name>
    <dbReference type="NCBI Taxonomy" id="2754045"/>
    <lineage>
        <taxon>Bacteria</taxon>
        <taxon>Bacillati</taxon>
        <taxon>Actinomycetota</taxon>
        <taxon>Actinomycetes</taxon>
        <taxon>Propionibacteriales</taxon>
        <taxon>Nocardioidaceae</taxon>
        <taxon>Aeromicrobium</taxon>
    </lineage>
</organism>
<keyword evidence="3" id="KW-0812">Transmembrane</keyword>
<evidence type="ECO:0000256" key="1">
    <source>
        <dbReference type="NCBIfam" id="TIGR02228"/>
    </source>
</evidence>
<gene>
    <name evidence="4" type="ORF">H1W00_12650</name>
</gene>
<dbReference type="InterPro" id="IPR001733">
    <property type="entry name" value="Peptidase_S26B"/>
</dbReference>
<sequence>MRRRLRETILWIGAALGTLCLVWTGVMFAFGLTPLVFTSGSMEPAIGAGDLAFATTVEAVDLAEGDIVSVINDRGTRITHRITKVDRQDDGSAILQLKGDANLSPDQESYRVDDVERVSFAVPEVGRLVNLFGSPNGMFVVGLVVAGLLYLGFRRQDEDDDEPRGPSSGHDGDGDVDGDSSTRGASAVLRPVTMGVSLAALALSATVGPAVQSTTAAFSDSAQLTTGSVGAAALPTRPSSISCSKPFLSTSAVVSWSDDDARHGYYYEVDDDAAFGSPDAEASVAPNGSNSFTFNSGSAGGWFSSTTYHLRVYSALVGPGGALTWRSASYRSYRVTRSAFFNDFSCSAVTSPAN</sequence>
<keyword evidence="3" id="KW-1133">Transmembrane helix</keyword>
<reference evidence="4 5" key="1">
    <citation type="submission" date="2020-07" db="EMBL/GenBank/DDBJ databases">
        <title>Draft genome and description of Aeromicrobium phoceense strain Marseille-Q0843 isolated from healthy skin swab.</title>
        <authorList>
            <person name="Boxberger M."/>
            <person name="La Scola B."/>
        </authorList>
    </citation>
    <scope>NUCLEOTIDE SEQUENCE [LARGE SCALE GENOMIC DNA]</scope>
    <source>
        <strain evidence="4 5">Marseille-Q0843</strain>
    </source>
</reference>
<dbReference type="PANTHER" id="PTHR10806:SF6">
    <property type="entry name" value="SIGNAL PEPTIDASE COMPLEX CATALYTIC SUBUNIT SEC11"/>
    <property type="match status" value="1"/>
</dbReference>
<dbReference type="EMBL" id="JACEOG010000001">
    <property type="protein sequence ID" value="MBA4609331.1"/>
    <property type="molecule type" value="Genomic_DNA"/>
</dbReference>
<evidence type="ECO:0000256" key="2">
    <source>
        <dbReference type="SAM" id="MobiDB-lite"/>
    </source>
</evidence>
<evidence type="ECO:0000313" key="5">
    <source>
        <dbReference type="Proteomes" id="UP000550354"/>
    </source>
</evidence>
<dbReference type="EC" id="3.4.21.89" evidence="1"/>
<dbReference type="NCBIfam" id="TIGR02228">
    <property type="entry name" value="sigpep_I_arch"/>
    <property type="match status" value="1"/>
</dbReference>
<evidence type="ECO:0000313" key="4">
    <source>
        <dbReference type="EMBL" id="MBA4609331.1"/>
    </source>
</evidence>
<proteinExistence type="predicted"/>
<keyword evidence="5" id="KW-1185">Reference proteome</keyword>
<dbReference type="GO" id="GO:0006465">
    <property type="term" value="P:signal peptide processing"/>
    <property type="evidence" value="ECO:0007669"/>
    <property type="project" value="UniProtKB-UniRule"/>
</dbReference>
<keyword evidence="4" id="KW-0378">Hydrolase</keyword>
<feature type="region of interest" description="Disordered" evidence="2">
    <location>
        <begin position="157"/>
        <end position="183"/>
    </location>
</feature>
<dbReference type="GO" id="GO:0004252">
    <property type="term" value="F:serine-type endopeptidase activity"/>
    <property type="evidence" value="ECO:0007669"/>
    <property type="project" value="UniProtKB-UniRule"/>
</dbReference>
<feature type="transmembrane region" description="Helical" evidence="3">
    <location>
        <begin position="136"/>
        <end position="153"/>
    </location>
</feature>
<dbReference type="CDD" id="cd06462">
    <property type="entry name" value="Peptidase_S24_S26"/>
    <property type="match status" value="1"/>
</dbReference>
<dbReference type="RefSeq" id="WP_181756017.1">
    <property type="nucleotide sequence ID" value="NZ_JACEOG010000001.1"/>
</dbReference>
<dbReference type="GO" id="GO:0016020">
    <property type="term" value="C:membrane"/>
    <property type="evidence" value="ECO:0007669"/>
    <property type="project" value="UniProtKB-UniRule"/>
</dbReference>
<keyword evidence="3" id="KW-0472">Membrane</keyword>
<dbReference type="Proteomes" id="UP000550354">
    <property type="component" value="Unassembled WGS sequence"/>
</dbReference>
<dbReference type="GO" id="GO:0009003">
    <property type="term" value="F:signal peptidase activity"/>
    <property type="evidence" value="ECO:0007669"/>
    <property type="project" value="UniProtKB-EC"/>
</dbReference>
<comment type="caution">
    <text evidence="4">The sequence shown here is derived from an EMBL/GenBank/DDBJ whole genome shotgun (WGS) entry which is preliminary data.</text>
</comment>
<dbReference type="PANTHER" id="PTHR10806">
    <property type="entry name" value="SIGNAL PEPTIDASE COMPLEX CATALYTIC SUBUNIT SEC11"/>
    <property type="match status" value="1"/>
</dbReference>
<dbReference type="AlphaFoldDB" id="A0A838XK03"/>
<protein>
    <recommendedName>
        <fullName evidence="1">Signal peptidase I</fullName>
        <ecNumber evidence="1">3.4.21.89</ecNumber>
    </recommendedName>
</protein>
<accession>A0A838XK03</accession>
<evidence type="ECO:0000256" key="3">
    <source>
        <dbReference type="SAM" id="Phobius"/>
    </source>
</evidence>
<name>A0A838XK03_9ACTN</name>